<organism evidence="1 2">
    <name type="scientific">Vaccinium darrowii</name>
    <dbReference type="NCBI Taxonomy" id="229202"/>
    <lineage>
        <taxon>Eukaryota</taxon>
        <taxon>Viridiplantae</taxon>
        <taxon>Streptophyta</taxon>
        <taxon>Embryophyta</taxon>
        <taxon>Tracheophyta</taxon>
        <taxon>Spermatophyta</taxon>
        <taxon>Magnoliopsida</taxon>
        <taxon>eudicotyledons</taxon>
        <taxon>Gunneridae</taxon>
        <taxon>Pentapetalae</taxon>
        <taxon>asterids</taxon>
        <taxon>Ericales</taxon>
        <taxon>Ericaceae</taxon>
        <taxon>Vaccinioideae</taxon>
        <taxon>Vaccinieae</taxon>
        <taxon>Vaccinium</taxon>
    </lineage>
</organism>
<dbReference type="Proteomes" id="UP000828048">
    <property type="component" value="Chromosome 8"/>
</dbReference>
<proteinExistence type="predicted"/>
<gene>
    <name evidence="1" type="ORF">Vadar_012623</name>
</gene>
<evidence type="ECO:0000313" key="1">
    <source>
        <dbReference type="EMBL" id="KAH7851507.1"/>
    </source>
</evidence>
<evidence type="ECO:0000313" key="2">
    <source>
        <dbReference type="Proteomes" id="UP000828048"/>
    </source>
</evidence>
<reference evidence="1 2" key="1">
    <citation type="journal article" date="2021" name="Hortic Res">
        <title>High-quality reference genome and annotation aids understanding of berry development for evergreen blueberry (Vaccinium darrowii).</title>
        <authorList>
            <person name="Yu J."/>
            <person name="Hulse-Kemp A.M."/>
            <person name="Babiker E."/>
            <person name="Staton M."/>
        </authorList>
    </citation>
    <scope>NUCLEOTIDE SEQUENCE [LARGE SCALE GENOMIC DNA]</scope>
    <source>
        <strain evidence="2">cv. NJ 8807/NJ 8810</strain>
        <tissue evidence="1">Young leaf</tissue>
    </source>
</reference>
<protein>
    <submittedName>
        <fullName evidence="1">Uncharacterized protein</fullName>
    </submittedName>
</protein>
<dbReference type="EMBL" id="CM037158">
    <property type="protein sequence ID" value="KAH7851507.1"/>
    <property type="molecule type" value="Genomic_DNA"/>
</dbReference>
<sequence length="76" mass="8102">MKSHEAKHEPGLSELGSSPFLNSFSASVSPQGGLGCEAGEEQRAIEEGLMRGSESEGFHGAIVRLPALLYLNLFNK</sequence>
<accession>A0ACB7YDS9</accession>
<name>A0ACB7YDS9_9ERIC</name>
<comment type="caution">
    <text evidence="1">The sequence shown here is derived from an EMBL/GenBank/DDBJ whole genome shotgun (WGS) entry which is preliminary data.</text>
</comment>
<keyword evidence="2" id="KW-1185">Reference proteome</keyword>